<proteinExistence type="predicted"/>
<dbReference type="EMBL" id="JANPWB010000001">
    <property type="protein sequence ID" value="KAJ1215338.1"/>
    <property type="molecule type" value="Genomic_DNA"/>
</dbReference>
<evidence type="ECO:0000313" key="2">
    <source>
        <dbReference type="EMBL" id="KAJ1215338.1"/>
    </source>
</evidence>
<evidence type="ECO:0000313" key="3">
    <source>
        <dbReference type="Proteomes" id="UP001066276"/>
    </source>
</evidence>
<sequence length="367" mass="41247">MVHTWVPFASFYGWRWLCGAAYCRQPQCAVRSFCRQRDVVWQLLHSHDAHMMPVALREGPRNPACVADEVKVGAPWSKRYLRVLGNNFNAPCRFALIQVYVVPRRLRLRMNNVPIGDYRLDLLLLGVPVRWCLWKALLLYRALCARPEGRRVPLTWGDSAGKTAGLVPPLLSAGLLCLINATWARDPGAARPPRGRFLLFWALTFAVGPKLSSPPPRQVRCTELQLRPFLRLTPNLGAEAAEPDPARGRAACTGACPHDRSAAPLEAPGAFSAAPGGSRWLRIRCLPFRGTEAPYGGFWRGPRVELGFMRPLQPPCWPRPPLTIPLMINRVRHWPCERNEMLSKEKSKTNKVTYGCTKIAYATIQMS</sequence>
<keyword evidence="3" id="KW-1185">Reference proteome</keyword>
<reference evidence="2" key="1">
    <citation type="journal article" date="2022" name="bioRxiv">
        <title>Sequencing and chromosome-scale assembly of the giantPleurodeles waltlgenome.</title>
        <authorList>
            <person name="Brown T."/>
            <person name="Elewa A."/>
            <person name="Iarovenko S."/>
            <person name="Subramanian E."/>
            <person name="Araus A.J."/>
            <person name="Petzold A."/>
            <person name="Susuki M."/>
            <person name="Suzuki K.-i.T."/>
            <person name="Hayashi T."/>
            <person name="Toyoda A."/>
            <person name="Oliveira C."/>
            <person name="Osipova E."/>
            <person name="Leigh N.D."/>
            <person name="Simon A."/>
            <person name="Yun M.H."/>
        </authorList>
    </citation>
    <scope>NUCLEOTIDE SEQUENCE</scope>
    <source>
        <strain evidence="2">20211129_DDA</strain>
        <tissue evidence="2">Liver</tissue>
    </source>
</reference>
<name>A0AAV7WQ41_PLEWA</name>
<evidence type="ECO:0000256" key="1">
    <source>
        <dbReference type="SAM" id="SignalP"/>
    </source>
</evidence>
<feature type="chain" id="PRO_5043753759" evidence="1">
    <location>
        <begin position="21"/>
        <end position="367"/>
    </location>
</feature>
<comment type="caution">
    <text evidence="2">The sequence shown here is derived from an EMBL/GenBank/DDBJ whole genome shotgun (WGS) entry which is preliminary data.</text>
</comment>
<keyword evidence="1" id="KW-0732">Signal</keyword>
<accession>A0AAV7WQ41</accession>
<dbReference type="AlphaFoldDB" id="A0AAV7WQ41"/>
<organism evidence="2 3">
    <name type="scientific">Pleurodeles waltl</name>
    <name type="common">Iberian ribbed newt</name>
    <dbReference type="NCBI Taxonomy" id="8319"/>
    <lineage>
        <taxon>Eukaryota</taxon>
        <taxon>Metazoa</taxon>
        <taxon>Chordata</taxon>
        <taxon>Craniata</taxon>
        <taxon>Vertebrata</taxon>
        <taxon>Euteleostomi</taxon>
        <taxon>Amphibia</taxon>
        <taxon>Batrachia</taxon>
        <taxon>Caudata</taxon>
        <taxon>Salamandroidea</taxon>
        <taxon>Salamandridae</taxon>
        <taxon>Pleurodelinae</taxon>
        <taxon>Pleurodeles</taxon>
    </lineage>
</organism>
<feature type="signal peptide" evidence="1">
    <location>
        <begin position="1"/>
        <end position="20"/>
    </location>
</feature>
<protein>
    <submittedName>
        <fullName evidence="2">Uncharacterized protein</fullName>
    </submittedName>
</protein>
<dbReference type="Proteomes" id="UP001066276">
    <property type="component" value="Chromosome 1_1"/>
</dbReference>
<gene>
    <name evidence="2" type="ORF">NDU88_002947</name>
</gene>